<protein>
    <submittedName>
        <fullName evidence="2">Uncharacterized protein</fullName>
    </submittedName>
</protein>
<dbReference type="EMBL" id="FOJS01000055">
    <property type="protein sequence ID" value="SFA54760.1"/>
    <property type="molecule type" value="Genomic_DNA"/>
</dbReference>
<keyword evidence="3" id="KW-1185">Reference proteome</keyword>
<gene>
    <name evidence="2" type="ORF">SAMN05192569_105510</name>
</gene>
<reference evidence="3" key="1">
    <citation type="submission" date="2016-10" db="EMBL/GenBank/DDBJ databases">
        <authorList>
            <person name="Varghese N."/>
            <person name="Submissions S."/>
        </authorList>
    </citation>
    <scope>NUCLEOTIDE SEQUENCE [LARGE SCALE GENOMIC DNA]</scope>
    <source>
        <strain evidence="3">M1</strain>
    </source>
</reference>
<dbReference type="AlphaFoldDB" id="A0A1I0TSU2"/>
<feature type="coiled-coil region" evidence="1">
    <location>
        <begin position="176"/>
        <end position="221"/>
    </location>
</feature>
<evidence type="ECO:0000313" key="2">
    <source>
        <dbReference type="EMBL" id="SFA54760.1"/>
    </source>
</evidence>
<accession>A0A1I0TSU2</accession>
<evidence type="ECO:0000313" key="3">
    <source>
        <dbReference type="Proteomes" id="UP000198650"/>
    </source>
</evidence>
<dbReference type="OrthoDB" id="2961737at2"/>
<dbReference type="RefSeq" id="WP_090951784.1">
    <property type="nucleotide sequence ID" value="NZ_FOJS01000055.1"/>
</dbReference>
<dbReference type="STRING" id="186116.SAMN05192569_105510"/>
<name>A0A1I0TSU2_9BACL</name>
<sequence>MEQVIASFEKKGIQIEVVVKGTRVYLIANGVKASADPLKHSQHGWYYRVAYKKAFTSLFDKKSDVVNLVHESAEIAKQMIDEAVQREKEEKQRKLEEKFQSLTNDSNIRLVWGTDYRTIIVPNQPELSEHPFFKQVIEILKETGWYTKDIEEAIGRKADDVDFGDYSITHYYDMTIGELKQLVAKAEEVVKQKEKQKEAEKAELQAKFDEAKRTGQKVEIRRWTDDCNDPKEECDLDIVIEYAMPDGSVKVERHHTW</sequence>
<organism evidence="2 3">
    <name type="scientific">Parageobacillus thermantarcticus</name>
    <dbReference type="NCBI Taxonomy" id="186116"/>
    <lineage>
        <taxon>Bacteria</taxon>
        <taxon>Bacillati</taxon>
        <taxon>Bacillota</taxon>
        <taxon>Bacilli</taxon>
        <taxon>Bacillales</taxon>
        <taxon>Anoxybacillaceae</taxon>
        <taxon>Parageobacillus</taxon>
    </lineage>
</organism>
<keyword evidence="1" id="KW-0175">Coiled coil</keyword>
<proteinExistence type="predicted"/>
<evidence type="ECO:0000256" key="1">
    <source>
        <dbReference type="SAM" id="Coils"/>
    </source>
</evidence>
<dbReference type="Proteomes" id="UP000198650">
    <property type="component" value="Unassembled WGS sequence"/>
</dbReference>
<feature type="coiled-coil region" evidence="1">
    <location>
        <begin position="73"/>
        <end position="105"/>
    </location>
</feature>